<dbReference type="RefSeq" id="WP_311947690.1">
    <property type="nucleotide sequence ID" value="NZ_JAVLVU010000001.1"/>
</dbReference>
<evidence type="ECO:0000259" key="3">
    <source>
        <dbReference type="Pfam" id="PF00294"/>
    </source>
</evidence>
<dbReference type="GO" id="GO:0016301">
    <property type="term" value="F:kinase activity"/>
    <property type="evidence" value="ECO:0007669"/>
    <property type="project" value="UniProtKB-KW"/>
</dbReference>
<keyword evidence="2 4" id="KW-0418">Kinase</keyword>
<keyword evidence="1" id="KW-0808">Transferase</keyword>
<organism evidence="4 5">
    <name type="scientific">Mucilaginibacter terrae</name>
    <dbReference type="NCBI Taxonomy" id="1955052"/>
    <lineage>
        <taxon>Bacteria</taxon>
        <taxon>Pseudomonadati</taxon>
        <taxon>Bacteroidota</taxon>
        <taxon>Sphingobacteriia</taxon>
        <taxon>Sphingobacteriales</taxon>
        <taxon>Sphingobacteriaceae</taxon>
        <taxon>Mucilaginibacter</taxon>
    </lineage>
</organism>
<dbReference type="Proteomes" id="UP001258315">
    <property type="component" value="Unassembled WGS sequence"/>
</dbReference>
<dbReference type="NCBIfam" id="TIGR02198">
    <property type="entry name" value="rfaE_dom_I"/>
    <property type="match status" value="1"/>
</dbReference>
<dbReference type="InterPro" id="IPR029056">
    <property type="entry name" value="Ribokinase-like"/>
</dbReference>
<dbReference type="EMBL" id="JAVLVU010000001">
    <property type="protein sequence ID" value="MDT3401758.1"/>
    <property type="molecule type" value="Genomic_DNA"/>
</dbReference>
<evidence type="ECO:0000313" key="4">
    <source>
        <dbReference type="EMBL" id="MDT3401758.1"/>
    </source>
</evidence>
<feature type="domain" description="Carbohydrate kinase PfkB" evidence="3">
    <location>
        <begin position="15"/>
        <end position="310"/>
    </location>
</feature>
<dbReference type="Pfam" id="PF00294">
    <property type="entry name" value="PfkB"/>
    <property type="match status" value="1"/>
</dbReference>
<name>A0ABU3GPP3_9SPHI</name>
<evidence type="ECO:0000313" key="5">
    <source>
        <dbReference type="Proteomes" id="UP001258315"/>
    </source>
</evidence>
<dbReference type="Gene3D" id="3.40.1190.20">
    <property type="match status" value="1"/>
</dbReference>
<comment type="caution">
    <text evidence="4">The sequence shown here is derived from an EMBL/GenBank/DDBJ whole genome shotgun (WGS) entry which is preliminary data.</text>
</comment>
<evidence type="ECO:0000256" key="2">
    <source>
        <dbReference type="ARBA" id="ARBA00022777"/>
    </source>
</evidence>
<gene>
    <name evidence="4" type="ORF">QE417_000830</name>
</gene>
<reference evidence="5" key="1">
    <citation type="submission" date="2023-07" db="EMBL/GenBank/DDBJ databases">
        <title>Functional and genomic diversity of the sorghum phyllosphere microbiome.</title>
        <authorList>
            <person name="Shade A."/>
        </authorList>
    </citation>
    <scope>NUCLEOTIDE SEQUENCE [LARGE SCALE GENOMIC DNA]</scope>
    <source>
        <strain evidence="5">SORGH_AS_0422</strain>
    </source>
</reference>
<evidence type="ECO:0000256" key="1">
    <source>
        <dbReference type="ARBA" id="ARBA00022679"/>
    </source>
</evidence>
<keyword evidence="5" id="KW-1185">Reference proteome</keyword>
<dbReference type="CDD" id="cd01172">
    <property type="entry name" value="RfaE_like"/>
    <property type="match status" value="1"/>
</dbReference>
<proteinExistence type="predicted"/>
<protein>
    <submittedName>
        <fullName evidence="4">RfaE bifunctional protein kinase chain/domain</fullName>
    </submittedName>
</protein>
<dbReference type="InterPro" id="IPR011913">
    <property type="entry name" value="RfaE_dom_I"/>
</dbReference>
<accession>A0ABU3GPP3</accession>
<dbReference type="PANTHER" id="PTHR46969">
    <property type="entry name" value="BIFUNCTIONAL PROTEIN HLDE"/>
    <property type="match status" value="1"/>
</dbReference>
<dbReference type="InterPro" id="IPR011611">
    <property type="entry name" value="PfkB_dom"/>
</dbReference>
<dbReference type="SUPFAM" id="SSF53613">
    <property type="entry name" value="Ribokinase-like"/>
    <property type="match status" value="1"/>
</dbReference>
<dbReference type="PANTHER" id="PTHR46969:SF1">
    <property type="entry name" value="BIFUNCTIONAL PROTEIN HLDE"/>
    <property type="match status" value="1"/>
</dbReference>
<sequence length="320" mass="34265">MGFKLTMYNINTSVKILVIGDLMIDHYIHGNCNRISPEAPIPVVEVTHETYTLGGAGNVIKNIKALGCDCDIIAITGNDENSHRIKNLLNETNVAGDGLVADADRCTTIKSRVLAINHQLIRMDREVAEPIGADVEHLILERLSDRINNYDVVLLSDYNKGLLTDSVLHSAIQICNDAGKSVLVDPKGLDFAKYKGASLIKPNRKEAGLATGIKIKDTETLELACRKIKEITNCQSVIVTMSEDGIALFDNDTLTVIPTKAMGVIDVTGAGDTVLASLGVATASGYTLQQACEFANAAAAVVVKKVGSATAAINEINEKY</sequence>